<protein>
    <submittedName>
        <fullName evidence="2">Uncharacterized protein</fullName>
    </submittedName>
</protein>
<organism evidence="2 3">
    <name type="scientific">Limosa lapponica baueri</name>
    <dbReference type="NCBI Taxonomy" id="1758121"/>
    <lineage>
        <taxon>Eukaryota</taxon>
        <taxon>Metazoa</taxon>
        <taxon>Chordata</taxon>
        <taxon>Craniata</taxon>
        <taxon>Vertebrata</taxon>
        <taxon>Euteleostomi</taxon>
        <taxon>Archelosauria</taxon>
        <taxon>Archosauria</taxon>
        <taxon>Dinosauria</taxon>
        <taxon>Saurischia</taxon>
        <taxon>Theropoda</taxon>
        <taxon>Coelurosauria</taxon>
        <taxon>Aves</taxon>
        <taxon>Neognathae</taxon>
        <taxon>Neoaves</taxon>
        <taxon>Charadriiformes</taxon>
        <taxon>Scolopacidae</taxon>
        <taxon>Limosa</taxon>
    </lineage>
</organism>
<proteinExistence type="predicted"/>
<evidence type="ECO:0000313" key="3">
    <source>
        <dbReference type="Proteomes" id="UP000233556"/>
    </source>
</evidence>
<dbReference type="Proteomes" id="UP000233556">
    <property type="component" value="Unassembled WGS sequence"/>
</dbReference>
<feature type="compositionally biased region" description="Basic and acidic residues" evidence="1">
    <location>
        <begin position="74"/>
        <end position="113"/>
    </location>
</feature>
<keyword evidence="3" id="KW-1185">Reference proteome</keyword>
<reference evidence="3" key="1">
    <citation type="submission" date="2017-11" db="EMBL/GenBank/DDBJ databases">
        <authorList>
            <person name="Lima N.C."/>
            <person name="Parody-Merino A.M."/>
            <person name="Battley P.F."/>
            <person name="Fidler A.E."/>
            <person name="Prosdocimi F."/>
        </authorList>
    </citation>
    <scope>NUCLEOTIDE SEQUENCE [LARGE SCALE GENOMIC DNA]</scope>
</reference>
<reference evidence="3" key="2">
    <citation type="submission" date="2017-12" db="EMBL/GenBank/DDBJ databases">
        <title>Genome sequence of the Bar-tailed Godwit (Limosa lapponica baueri).</title>
        <authorList>
            <person name="Lima N.C.B."/>
            <person name="Parody-Merino A.M."/>
            <person name="Battley P.F."/>
            <person name="Fidler A.E."/>
            <person name="Prosdocimi F."/>
        </authorList>
    </citation>
    <scope>NUCLEOTIDE SEQUENCE [LARGE SCALE GENOMIC DNA]</scope>
</reference>
<feature type="region of interest" description="Disordered" evidence="1">
    <location>
        <begin position="1"/>
        <end position="124"/>
    </location>
</feature>
<evidence type="ECO:0000313" key="2">
    <source>
        <dbReference type="EMBL" id="PKU40296.1"/>
    </source>
</evidence>
<gene>
    <name evidence="2" type="ORF">llap_9404</name>
</gene>
<dbReference type="EMBL" id="KZ506299">
    <property type="protein sequence ID" value="PKU40296.1"/>
    <property type="molecule type" value="Genomic_DNA"/>
</dbReference>
<feature type="compositionally biased region" description="Polar residues" evidence="1">
    <location>
        <begin position="11"/>
        <end position="20"/>
    </location>
</feature>
<dbReference type="AlphaFoldDB" id="A0A2I0U2J6"/>
<evidence type="ECO:0000256" key="1">
    <source>
        <dbReference type="SAM" id="MobiDB-lite"/>
    </source>
</evidence>
<feature type="compositionally biased region" description="Low complexity" evidence="1">
    <location>
        <begin position="34"/>
        <end position="46"/>
    </location>
</feature>
<accession>A0A2I0U2J6</accession>
<name>A0A2I0U2J6_LIMLA</name>
<sequence>MEEEEPYFKATNKQKCNKQFPSGEAEKKAGSYQSSCSHRSTTGSSSNPKKPRHSQATVLQEPHLNRLLLQGANTEKEKLKKEKGGERRGKEGKGGERRGKEGKGGERRGKEEPTPPYDRPLFLT</sequence>